<proteinExistence type="predicted"/>
<feature type="region of interest" description="Disordered" evidence="1">
    <location>
        <begin position="153"/>
        <end position="177"/>
    </location>
</feature>
<comment type="caution">
    <text evidence="2">The sequence shown here is derived from an EMBL/GenBank/DDBJ whole genome shotgun (WGS) entry which is preliminary data.</text>
</comment>
<evidence type="ECO:0000256" key="1">
    <source>
        <dbReference type="SAM" id="MobiDB-lite"/>
    </source>
</evidence>
<accession>A0A371R5J3</accession>
<gene>
    <name evidence="2" type="ORF">CGL52_03655</name>
</gene>
<feature type="non-terminal residue" evidence="2">
    <location>
        <position position="177"/>
    </location>
</feature>
<dbReference type="AlphaFoldDB" id="A0A371R5J3"/>
<organism evidence="2 3">
    <name type="scientific">Pyrobaculum aerophilum</name>
    <dbReference type="NCBI Taxonomy" id="13773"/>
    <lineage>
        <taxon>Archaea</taxon>
        <taxon>Thermoproteota</taxon>
        <taxon>Thermoprotei</taxon>
        <taxon>Thermoproteales</taxon>
        <taxon>Thermoproteaceae</taxon>
        <taxon>Pyrobaculum</taxon>
    </lineage>
</organism>
<sequence>MWGRAYIKTPLLELYVEGEVTTDAREVERAGRLAVGLLTFHAVSHLEGVEARPRAGWPPAVFIVGRPTAPLPGGGEVKLREEEQVECGEYVEAIEEAKRALERGELFQLVLSRYRAYRGLADPAAVLKKLIPPHGRQVLLLLPIRRHVGSRDFARDSAHRSRQVGRQRSNSAARGPG</sequence>
<dbReference type="SUPFAM" id="SSF56322">
    <property type="entry name" value="ADC synthase"/>
    <property type="match status" value="1"/>
</dbReference>
<evidence type="ECO:0000313" key="3">
    <source>
        <dbReference type="Proteomes" id="UP000256877"/>
    </source>
</evidence>
<dbReference type="Proteomes" id="UP000256877">
    <property type="component" value="Unassembled WGS sequence"/>
</dbReference>
<dbReference type="InterPro" id="IPR005801">
    <property type="entry name" value="ADC_synthase"/>
</dbReference>
<name>A0A371R5J3_9CREN</name>
<feature type="compositionally biased region" description="Polar residues" evidence="1">
    <location>
        <begin position="166"/>
        <end position="177"/>
    </location>
</feature>
<evidence type="ECO:0000313" key="2">
    <source>
        <dbReference type="EMBL" id="RFA99289.1"/>
    </source>
</evidence>
<reference evidence="2 3" key="1">
    <citation type="submission" date="2017-07" db="EMBL/GenBank/DDBJ databases">
        <title>Draft genome sequence of aerobic hyperthermophilic archaea, Pyrobaculum aerophilum YKB31 and YKB32.</title>
        <authorList>
            <person name="Mochizuki T."/>
            <person name="Berliner A.J."/>
            <person name="Yoshida-Takashima Y."/>
            <person name="Takaki Y."/>
            <person name="Nunoura T."/>
            <person name="Takai K."/>
        </authorList>
    </citation>
    <scope>NUCLEOTIDE SEQUENCE [LARGE SCALE GENOMIC DNA]</scope>
    <source>
        <strain evidence="2 3">YKB32</strain>
    </source>
</reference>
<dbReference type="EMBL" id="NMUF01000007">
    <property type="protein sequence ID" value="RFA99289.1"/>
    <property type="molecule type" value="Genomic_DNA"/>
</dbReference>
<dbReference type="Gene3D" id="3.60.120.10">
    <property type="entry name" value="Anthranilate synthase"/>
    <property type="match status" value="1"/>
</dbReference>
<protein>
    <submittedName>
        <fullName evidence="2">Uncharacterized protein</fullName>
    </submittedName>
</protein>